<sequence length="84" mass="9666">MANHKSALKRIRQNVAKRLRNKYYHKTARTALKALRNEEDKTVASEQLPKVIALVDKLAKRNIIHKNKASNLKSKLTKHVNKLA</sequence>
<evidence type="ECO:0000256" key="1">
    <source>
        <dbReference type="ARBA" id="ARBA00003134"/>
    </source>
</evidence>
<evidence type="ECO:0000256" key="2">
    <source>
        <dbReference type="ARBA" id="ARBA00007634"/>
    </source>
</evidence>
<keyword evidence="12" id="KW-1185">Reference proteome</keyword>
<evidence type="ECO:0000313" key="9">
    <source>
        <dbReference type="EMBL" id="MBA5246831.1"/>
    </source>
</evidence>
<evidence type="ECO:0000256" key="7">
    <source>
        <dbReference type="ARBA" id="ARBA00035136"/>
    </source>
</evidence>
<dbReference type="Gene3D" id="1.20.58.110">
    <property type="entry name" value="Ribosomal protein S20"/>
    <property type="match status" value="1"/>
</dbReference>
<dbReference type="Proteomes" id="UP000539710">
    <property type="component" value="Unassembled WGS sequence"/>
</dbReference>
<dbReference type="GO" id="GO:0015935">
    <property type="term" value="C:small ribosomal subunit"/>
    <property type="evidence" value="ECO:0007669"/>
    <property type="project" value="TreeGrafter"/>
</dbReference>
<dbReference type="Pfam" id="PF01649">
    <property type="entry name" value="Ribosomal_S20p"/>
    <property type="match status" value="1"/>
</dbReference>
<evidence type="ECO:0000256" key="4">
    <source>
        <dbReference type="ARBA" id="ARBA00022884"/>
    </source>
</evidence>
<evidence type="ECO:0000256" key="6">
    <source>
        <dbReference type="ARBA" id="ARBA00023274"/>
    </source>
</evidence>
<evidence type="ECO:0000256" key="3">
    <source>
        <dbReference type="ARBA" id="ARBA00022730"/>
    </source>
</evidence>
<evidence type="ECO:0000313" key="12">
    <source>
        <dbReference type="Proteomes" id="UP000539710"/>
    </source>
</evidence>
<dbReference type="GO" id="GO:0006412">
    <property type="term" value="P:translation"/>
    <property type="evidence" value="ECO:0007669"/>
    <property type="project" value="UniProtKB-UniRule"/>
</dbReference>
<keyword evidence="4 8" id="KW-0694">RNA-binding</keyword>
<dbReference type="KEGG" id="cbau:H1R16_08845"/>
<dbReference type="InterPro" id="IPR002583">
    <property type="entry name" value="Ribosomal_bS20"/>
</dbReference>
<proteinExistence type="inferred from homology"/>
<comment type="similarity">
    <text evidence="2 8">Belongs to the bacterial ribosomal protein bS20 family.</text>
</comment>
<dbReference type="Proteomes" id="UP000515349">
    <property type="component" value="Chromosome"/>
</dbReference>
<dbReference type="NCBIfam" id="TIGR00029">
    <property type="entry name" value="S20"/>
    <property type="match status" value="1"/>
</dbReference>
<dbReference type="RefSeq" id="WP_181886940.1">
    <property type="nucleotide sequence ID" value="NZ_CP059472.1"/>
</dbReference>
<organism evidence="10 11">
    <name type="scientific">Marnyiella aurantia</name>
    <dbReference type="NCBI Taxonomy" id="2758037"/>
    <lineage>
        <taxon>Bacteria</taxon>
        <taxon>Pseudomonadati</taxon>
        <taxon>Bacteroidota</taxon>
        <taxon>Flavobacteriia</taxon>
        <taxon>Flavobacteriales</taxon>
        <taxon>Weeksellaceae</taxon>
        <taxon>Marnyiella</taxon>
    </lineage>
</organism>
<reference evidence="9" key="3">
    <citation type="submission" date="2020-07" db="EMBL/GenBank/DDBJ databases">
        <authorList>
            <person name="Yang C."/>
        </authorList>
    </citation>
    <scope>NUCLEOTIDE SEQUENCE</scope>
    <source>
        <strain evidence="9">Cx-624</strain>
    </source>
</reference>
<evidence type="ECO:0000256" key="8">
    <source>
        <dbReference type="HAMAP-Rule" id="MF_00500"/>
    </source>
</evidence>
<keyword evidence="6 8" id="KW-0687">Ribonucleoprotein</keyword>
<dbReference type="HAMAP" id="MF_00500">
    <property type="entry name" value="Ribosomal_bS20"/>
    <property type="match status" value="1"/>
</dbReference>
<dbReference type="EMBL" id="JACEUX010000002">
    <property type="protein sequence ID" value="MBA5246831.1"/>
    <property type="molecule type" value="Genomic_DNA"/>
</dbReference>
<evidence type="ECO:0000313" key="11">
    <source>
        <dbReference type="Proteomes" id="UP000515349"/>
    </source>
</evidence>
<gene>
    <name evidence="8" type="primary">rpsT</name>
    <name evidence="10" type="ORF">H1R16_08845</name>
    <name evidence="9" type="ORF">H2507_06595</name>
</gene>
<dbReference type="PANTHER" id="PTHR33398:SF1">
    <property type="entry name" value="SMALL RIBOSOMAL SUBUNIT PROTEIN BS20C"/>
    <property type="match status" value="1"/>
</dbReference>
<dbReference type="GO" id="GO:0070181">
    <property type="term" value="F:small ribosomal subunit rRNA binding"/>
    <property type="evidence" value="ECO:0007669"/>
    <property type="project" value="TreeGrafter"/>
</dbReference>
<comment type="function">
    <text evidence="1 8">Binds directly to 16S ribosomal RNA.</text>
</comment>
<dbReference type="PANTHER" id="PTHR33398">
    <property type="entry name" value="30S RIBOSOMAL PROTEIN S20"/>
    <property type="match status" value="1"/>
</dbReference>
<keyword evidence="3 8" id="KW-0699">rRNA-binding</keyword>
<evidence type="ECO:0000256" key="5">
    <source>
        <dbReference type="ARBA" id="ARBA00022980"/>
    </source>
</evidence>
<evidence type="ECO:0000313" key="10">
    <source>
        <dbReference type="EMBL" id="QMS97823.1"/>
    </source>
</evidence>
<protein>
    <recommendedName>
        <fullName evidence="7 8">Small ribosomal subunit protein bS20</fullName>
    </recommendedName>
</protein>
<dbReference type="EMBL" id="CP059472">
    <property type="protein sequence ID" value="QMS97823.1"/>
    <property type="molecule type" value="Genomic_DNA"/>
</dbReference>
<reference evidence="10 11" key="1">
    <citation type="submission" date="2020-07" db="EMBL/GenBank/DDBJ databases">
        <title>Chryseobacterium sp.cx-624.</title>
        <authorList>
            <person name="Yang C."/>
        </authorList>
    </citation>
    <scope>NUCLEOTIDE SEQUENCE [LARGE SCALE GENOMIC DNA]</scope>
    <source>
        <strain evidence="11">cx-624</strain>
        <strain evidence="10">Cx-624</strain>
    </source>
</reference>
<dbReference type="AlphaFoldDB" id="A0A7D7QEP7"/>
<dbReference type="GO" id="GO:0003735">
    <property type="term" value="F:structural constituent of ribosome"/>
    <property type="evidence" value="ECO:0007669"/>
    <property type="project" value="InterPro"/>
</dbReference>
<dbReference type="GO" id="GO:0005829">
    <property type="term" value="C:cytosol"/>
    <property type="evidence" value="ECO:0007669"/>
    <property type="project" value="TreeGrafter"/>
</dbReference>
<reference evidence="12" key="2">
    <citation type="submission" date="2020-07" db="EMBL/GenBank/DDBJ databases">
        <title>Flavobacterium sp. xlx-214.</title>
        <authorList>
            <person name="Yang C."/>
        </authorList>
    </citation>
    <scope>NUCLEOTIDE SEQUENCE [LARGE SCALE GENOMIC DNA]</scope>
    <source>
        <strain evidence="12">CX-624</strain>
    </source>
</reference>
<accession>A0A7D7QEP7</accession>
<name>A0A7D7QEP7_9FLAO</name>
<keyword evidence="5 8" id="KW-0689">Ribosomal protein</keyword>
<dbReference type="InterPro" id="IPR036510">
    <property type="entry name" value="Ribosomal_bS20_sf"/>
</dbReference>
<dbReference type="SUPFAM" id="SSF46992">
    <property type="entry name" value="Ribosomal protein S20"/>
    <property type="match status" value="1"/>
</dbReference>